<name>A0A0F9M8M1_9ZZZZ</name>
<comment type="caution">
    <text evidence="1">The sequence shown here is derived from an EMBL/GenBank/DDBJ whole genome shotgun (WGS) entry which is preliminary data.</text>
</comment>
<protein>
    <recommendedName>
        <fullName evidence="2">DUF1524 domain-containing protein</fullName>
    </recommendedName>
</protein>
<evidence type="ECO:0008006" key="2">
    <source>
        <dbReference type="Google" id="ProtNLM"/>
    </source>
</evidence>
<proteinExistence type="predicted"/>
<accession>A0A0F9M8M1</accession>
<gene>
    <name evidence="1" type="ORF">LCGC14_1490410</name>
</gene>
<dbReference type="AlphaFoldDB" id="A0A0F9M8M1"/>
<organism evidence="1">
    <name type="scientific">marine sediment metagenome</name>
    <dbReference type="NCBI Taxonomy" id="412755"/>
    <lineage>
        <taxon>unclassified sequences</taxon>
        <taxon>metagenomes</taxon>
        <taxon>ecological metagenomes</taxon>
    </lineage>
</organism>
<sequence length="109" mass="13037">MLNEGLSKTKRFSQNSSLNDILSYSIIELRSHLESQFEPWMTWDNWGSYNANTWNDNDSNTWVWNIDHIIPQSKFEYCFVHDTEFKKCWALNNLRPYSAKLNIIDQARD</sequence>
<dbReference type="EMBL" id="LAZR01010709">
    <property type="protein sequence ID" value="KKM65522.1"/>
    <property type="molecule type" value="Genomic_DNA"/>
</dbReference>
<evidence type="ECO:0000313" key="1">
    <source>
        <dbReference type="EMBL" id="KKM65522.1"/>
    </source>
</evidence>
<reference evidence="1" key="1">
    <citation type="journal article" date="2015" name="Nature">
        <title>Complex archaea that bridge the gap between prokaryotes and eukaryotes.</title>
        <authorList>
            <person name="Spang A."/>
            <person name="Saw J.H."/>
            <person name="Jorgensen S.L."/>
            <person name="Zaremba-Niedzwiedzka K."/>
            <person name="Martijn J."/>
            <person name="Lind A.E."/>
            <person name="van Eijk R."/>
            <person name="Schleper C."/>
            <person name="Guy L."/>
            <person name="Ettema T.J."/>
        </authorList>
    </citation>
    <scope>NUCLEOTIDE SEQUENCE</scope>
</reference>